<proteinExistence type="predicted"/>
<dbReference type="Proteomes" id="UP001164929">
    <property type="component" value="Chromosome 14"/>
</dbReference>
<evidence type="ECO:0000313" key="1">
    <source>
        <dbReference type="EMBL" id="KAJ6972606.1"/>
    </source>
</evidence>
<evidence type="ECO:0000313" key="2">
    <source>
        <dbReference type="Proteomes" id="UP001164929"/>
    </source>
</evidence>
<organism evidence="1 2">
    <name type="scientific">Populus alba x Populus x berolinensis</name>
    <dbReference type="NCBI Taxonomy" id="444605"/>
    <lineage>
        <taxon>Eukaryota</taxon>
        <taxon>Viridiplantae</taxon>
        <taxon>Streptophyta</taxon>
        <taxon>Embryophyta</taxon>
        <taxon>Tracheophyta</taxon>
        <taxon>Spermatophyta</taxon>
        <taxon>Magnoliopsida</taxon>
        <taxon>eudicotyledons</taxon>
        <taxon>Gunneridae</taxon>
        <taxon>Pentapetalae</taxon>
        <taxon>rosids</taxon>
        <taxon>fabids</taxon>
        <taxon>Malpighiales</taxon>
        <taxon>Salicaceae</taxon>
        <taxon>Saliceae</taxon>
        <taxon>Populus</taxon>
    </lineage>
</organism>
<sequence>MTSSFVPPSKSIAPPFKLDHPPKEVTKLYALNFSRVKRAHQTPAQPARPGLCVASSTCSSAVEETRVQVEHDKNMLAAEIME</sequence>
<keyword evidence="2" id="KW-1185">Reference proteome</keyword>
<dbReference type="AlphaFoldDB" id="A0AAD6PYU2"/>
<gene>
    <name evidence="1" type="ORF">NC653_033033</name>
</gene>
<comment type="caution">
    <text evidence="1">The sequence shown here is derived from an EMBL/GenBank/DDBJ whole genome shotgun (WGS) entry which is preliminary data.</text>
</comment>
<name>A0AAD6PYU2_9ROSI</name>
<reference evidence="1" key="1">
    <citation type="journal article" date="2023" name="Mol. Ecol. Resour.">
        <title>Chromosome-level genome assembly of a triploid poplar Populus alba 'Berolinensis'.</title>
        <authorList>
            <person name="Chen S."/>
            <person name="Yu Y."/>
            <person name="Wang X."/>
            <person name="Wang S."/>
            <person name="Zhang T."/>
            <person name="Zhou Y."/>
            <person name="He R."/>
            <person name="Meng N."/>
            <person name="Wang Y."/>
            <person name="Liu W."/>
            <person name="Liu Z."/>
            <person name="Liu J."/>
            <person name="Guo Q."/>
            <person name="Huang H."/>
            <person name="Sederoff R.R."/>
            <person name="Wang G."/>
            <person name="Qu G."/>
            <person name="Chen S."/>
        </authorList>
    </citation>
    <scope>NUCLEOTIDE SEQUENCE</scope>
    <source>
        <strain evidence="1">SC-2020</strain>
    </source>
</reference>
<accession>A0AAD6PYU2</accession>
<protein>
    <submittedName>
        <fullName evidence="1">Uncharacterized protein</fullName>
    </submittedName>
</protein>
<dbReference type="EMBL" id="JAQIZT010000014">
    <property type="protein sequence ID" value="KAJ6972606.1"/>
    <property type="molecule type" value="Genomic_DNA"/>
</dbReference>